<keyword evidence="2" id="KW-1185">Reference proteome</keyword>
<dbReference type="EMBL" id="AP022574">
    <property type="protein sequence ID" value="BBX66939.1"/>
    <property type="molecule type" value="Genomic_DNA"/>
</dbReference>
<gene>
    <name evidence="1" type="ORF">MPSYJ_04000</name>
</gene>
<reference evidence="1 2" key="1">
    <citation type="journal article" date="2019" name="Emerg. Microbes Infect.">
        <title>Comprehensive subspecies identification of 175 nontuberculous mycobacteria species based on 7547 genomic profiles.</title>
        <authorList>
            <person name="Matsumoto Y."/>
            <person name="Kinjo T."/>
            <person name="Motooka D."/>
            <person name="Nabeya D."/>
            <person name="Jung N."/>
            <person name="Uechi K."/>
            <person name="Horii T."/>
            <person name="Iida T."/>
            <person name="Fujita J."/>
            <person name="Nakamura S."/>
        </authorList>
    </citation>
    <scope>NUCLEOTIDE SEQUENCE [LARGE SCALE GENOMIC DNA]</scope>
    <source>
        <strain evidence="1 2">JCM 13323</strain>
    </source>
</reference>
<dbReference type="Proteomes" id="UP000466514">
    <property type="component" value="Chromosome"/>
</dbReference>
<evidence type="ECO:0000313" key="2">
    <source>
        <dbReference type="Proteomes" id="UP000466514"/>
    </source>
</evidence>
<evidence type="ECO:0000313" key="1">
    <source>
        <dbReference type="EMBL" id="BBX66939.1"/>
    </source>
</evidence>
<proteinExistence type="predicted"/>
<accession>A0A7I7M6D6</accession>
<protein>
    <submittedName>
        <fullName evidence="1">Uncharacterized protein</fullName>
    </submittedName>
</protein>
<name>A0A7I7M6D6_9MYCO</name>
<sequence>MGDEDYDHYSNLKLLWGLLGAAQDAPEATDFAGQVSSLIEEKTARLSDADMAQVTASLQNFVLKYEVQFLGREPSDFAPTETGGEVLWRLTEARRFDTRERMRELASESLIDAGTIIRAAEASGMNIGRFTDDANS</sequence>
<organism evidence="1 2">
    <name type="scientific">Mycolicibacterium psychrotolerans</name>
    <dbReference type="NCBI Taxonomy" id="216929"/>
    <lineage>
        <taxon>Bacteria</taxon>
        <taxon>Bacillati</taxon>
        <taxon>Actinomycetota</taxon>
        <taxon>Actinomycetes</taxon>
        <taxon>Mycobacteriales</taxon>
        <taxon>Mycobacteriaceae</taxon>
        <taxon>Mycolicibacterium</taxon>
    </lineage>
</organism>
<dbReference type="RefSeq" id="WP_163720192.1">
    <property type="nucleotide sequence ID" value="NZ_AP022574.1"/>
</dbReference>
<dbReference type="AlphaFoldDB" id="A0A7I7M6D6"/>
<dbReference type="KEGG" id="mpsc:MPSYJ_04000"/>